<dbReference type="Pfam" id="PF14322">
    <property type="entry name" value="SusD-like_3"/>
    <property type="match status" value="1"/>
</dbReference>
<keyword evidence="3" id="KW-0732">Signal</keyword>
<dbReference type="Gene3D" id="1.25.40.390">
    <property type="match status" value="1"/>
</dbReference>
<evidence type="ECO:0000256" key="5">
    <source>
        <dbReference type="ARBA" id="ARBA00023237"/>
    </source>
</evidence>
<dbReference type="GO" id="GO:0009279">
    <property type="term" value="C:cell outer membrane"/>
    <property type="evidence" value="ECO:0007669"/>
    <property type="project" value="UniProtKB-SubCell"/>
</dbReference>
<dbReference type="STRING" id="49280.A9996_15080"/>
<comment type="subcellular location">
    <subcellularLocation>
        <location evidence="1">Cell outer membrane</location>
    </subcellularLocation>
</comment>
<dbReference type="InterPro" id="IPR011990">
    <property type="entry name" value="TPR-like_helical_dom_sf"/>
</dbReference>
<name>A0A1A7QWS5_9FLAO</name>
<dbReference type="RefSeq" id="WP_066436872.1">
    <property type="nucleotide sequence ID" value="NZ_LZRN01000038.1"/>
</dbReference>
<dbReference type="InterPro" id="IPR033985">
    <property type="entry name" value="SusD-like_N"/>
</dbReference>
<reference evidence="8 9" key="1">
    <citation type="submission" date="2018-06" db="EMBL/GenBank/DDBJ databases">
        <title>Genomic Encyclopedia of Archaeal and Bacterial Type Strains, Phase II (KMG-II): from individual species to whole genera.</title>
        <authorList>
            <person name="Goeker M."/>
        </authorList>
    </citation>
    <scope>NUCLEOTIDE SEQUENCE [LARGE SCALE GENOMIC DNA]</scope>
    <source>
        <strain evidence="8 9">DSM 12408</strain>
    </source>
</reference>
<evidence type="ECO:0000256" key="2">
    <source>
        <dbReference type="ARBA" id="ARBA00006275"/>
    </source>
</evidence>
<organism evidence="8 9">
    <name type="scientific">Gelidibacter algens</name>
    <dbReference type="NCBI Taxonomy" id="49280"/>
    <lineage>
        <taxon>Bacteria</taxon>
        <taxon>Pseudomonadati</taxon>
        <taxon>Bacteroidota</taxon>
        <taxon>Flavobacteriia</taxon>
        <taxon>Flavobacteriales</taxon>
        <taxon>Flavobacteriaceae</taxon>
        <taxon>Gelidibacter</taxon>
    </lineage>
</organism>
<sequence length="464" mass="52824">MKTIIKINRNDHLFILTLFFLLCLGCEDFVTIDDPKGQIFRDDVFNNEATATAAITSLYGTLRDNVLLTGHQNGLNVLMGFYADELDYYGAPGQSGDAFYRHQILASNAMVKTLWDSSYNLIYMSNSALEGIDASKELNIEVKQQLKGEALFIRAITHFYLTNIFGAIPYITTTDYVANQNVTRMDTELVFEYLVNDLNSVKNLLTESYGGDERIRANTFAVSAVMARIYLYRHMWEEAETESSIIINTTSLFGLETVENEFLKESSSAILQFEPKNEGDSTHEAESFIFTSAPPVIMALSPQFVESFAPNDLRRQNWVLEVADGNEIWYAPYKYKYYETTSTSIEYSIVLRLAEQYLIRSEARAHLGDLSGAAHDLDMIRNRAGLPNTVAVSEMDLLQTILDERRFELFTEQGHRWFDIKRLGQAEPIISFIKPNWRGTDVLFPIPEVELFTNPYLAPQNPGY</sequence>
<evidence type="ECO:0000256" key="4">
    <source>
        <dbReference type="ARBA" id="ARBA00023136"/>
    </source>
</evidence>
<feature type="domain" description="SusD-like N-terminal" evidence="7">
    <location>
        <begin position="99"/>
        <end position="231"/>
    </location>
</feature>
<dbReference type="Pfam" id="PF07980">
    <property type="entry name" value="SusD_RagB"/>
    <property type="match status" value="1"/>
</dbReference>
<gene>
    <name evidence="8" type="ORF">LX77_03567</name>
</gene>
<evidence type="ECO:0000313" key="8">
    <source>
        <dbReference type="EMBL" id="RAJ19208.1"/>
    </source>
</evidence>
<evidence type="ECO:0000259" key="7">
    <source>
        <dbReference type="Pfam" id="PF14322"/>
    </source>
</evidence>
<keyword evidence="9" id="KW-1185">Reference proteome</keyword>
<evidence type="ECO:0000313" key="9">
    <source>
        <dbReference type="Proteomes" id="UP000248987"/>
    </source>
</evidence>
<comment type="caution">
    <text evidence="8">The sequence shown here is derived from an EMBL/GenBank/DDBJ whole genome shotgun (WGS) entry which is preliminary data.</text>
</comment>
<dbReference type="EMBL" id="QLLQ01000022">
    <property type="protein sequence ID" value="RAJ19208.1"/>
    <property type="molecule type" value="Genomic_DNA"/>
</dbReference>
<evidence type="ECO:0000256" key="1">
    <source>
        <dbReference type="ARBA" id="ARBA00004442"/>
    </source>
</evidence>
<dbReference type="SUPFAM" id="SSF48452">
    <property type="entry name" value="TPR-like"/>
    <property type="match status" value="1"/>
</dbReference>
<feature type="domain" description="RagB/SusD" evidence="6">
    <location>
        <begin position="326"/>
        <end position="464"/>
    </location>
</feature>
<dbReference type="Proteomes" id="UP000248987">
    <property type="component" value="Unassembled WGS sequence"/>
</dbReference>
<proteinExistence type="inferred from homology"/>
<accession>A0A1A7QWS5</accession>
<evidence type="ECO:0000259" key="6">
    <source>
        <dbReference type="Pfam" id="PF07980"/>
    </source>
</evidence>
<dbReference type="AlphaFoldDB" id="A0A1A7QWS5"/>
<keyword evidence="4" id="KW-0472">Membrane</keyword>
<keyword evidence="5" id="KW-0998">Cell outer membrane</keyword>
<evidence type="ECO:0000256" key="3">
    <source>
        <dbReference type="ARBA" id="ARBA00022729"/>
    </source>
</evidence>
<dbReference type="InterPro" id="IPR012944">
    <property type="entry name" value="SusD_RagB_dom"/>
</dbReference>
<dbReference type="CDD" id="cd08977">
    <property type="entry name" value="SusD"/>
    <property type="match status" value="1"/>
</dbReference>
<protein>
    <submittedName>
        <fullName evidence="8">SusD-like starch-binding protein associating with outer membrane</fullName>
    </submittedName>
</protein>
<comment type="similarity">
    <text evidence="2">Belongs to the SusD family.</text>
</comment>